<dbReference type="RefSeq" id="WP_007885087.1">
    <property type="nucleotide sequence ID" value="NZ_ACFY01000062.1"/>
</dbReference>
<reference evidence="1 2" key="2">
    <citation type="submission" date="2009-03" db="EMBL/GenBank/DDBJ databases">
        <title>Draft genome sequence of Roseburia inulinivorans (DSM 16841).</title>
        <authorList>
            <person name="Sudarsanam P."/>
            <person name="Ley R."/>
            <person name="Guruge J."/>
            <person name="Turnbaugh P.J."/>
            <person name="Mahowald M."/>
            <person name="Liep D."/>
            <person name="Gordon J."/>
        </authorList>
    </citation>
    <scope>NUCLEOTIDE SEQUENCE [LARGE SCALE GENOMIC DNA]</scope>
    <source>
        <strain evidence="1 2">DSM 16841</strain>
    </source>
</reference>
<evidence type="ECO:0000313" key="2">
    <source>
        <dbReference type="Proteomes" id="UP000003561"/>
    </source>
</evidence>
<dbReference type="Proteomes" id="UP000003561">
    <property type="component" value="Unassembled WGS sequence"/>
</dbReference>
<reference evidence="1 2" key="1">
    <citation type="submission" date="2009-02" db="EMBL/GenBank/DDBJ databases">
        <authorList>
            <person name="Fulton L."/>
            <person name="Clifton S."/>
            <person name="Fulton B."/>
            <person name="Xu J."/>
            <person name="Minx P."/>
            <person name="Pepin K.H."/>
            <person name="Johnson M."/>
            <person name="Bhonagiri V."/>
            <person name="Nash W.E."/>
            <person name="Mardis E.R."/>
            <person name="Wilson R.K."/>
        </authorList>
    </citation>
    <scope>NUCLEOTIDE SEQUENCE [LARGE SCALE GENOMIC DNA]</scope>
    <source>
        <strain evidence="1 2">DSM 16841</strain>
    </source>
</reference>
<name>C0FSF6_9FIRM</name>
<evidence type="ECO:0000313" key="1">
    <source>
        <dbReference type="EMBL" id="EEG94409.1"/>
    </source>
</evidence>
<sequence>MRFDNEELFKELARSYGINLYLGAGFSVYAYNDNDEKLPLGDEINKRLIKMFSLDNSRNLNLSRTCQKIKINNSDILEKIKRNIYGKDF</sequence>
<dbReference type="EMBL" id="ACFY01000062">
    <property type="protein sequence ID" value="EEG94409.1"/>
    <property type="molecule type" value="Genomic_DNA"/>
</dbReference>
<protein>
    <submittedName>
        <fullName evidence="1">Uncharacterized protein</fullName>
    </submittedName>
</protein>
<accession>C0FSF6</accession>
<dbReference type="AlphaFoldDB" id="C0FSF6"/>
<organism evidence="1 2">
    <name type="scientific">Roseburia inulinivorans DSM 16841</name>
    <dbReference type="NCBI Taxonomy" id="622312"/>
    <lineage>
        <taxon>Bacteria</taxon>
        <taxon>Bacillati</taxon>
        <taxon>Bacillota</taxon>
        <taxon>Clostridia</taxon>
        <taxon>Lachnospirales</taxon>
        <taxon>Lachnospiraceae</taxon>
        <taxon>Roseburia</taxon>
    </lineage>
</organism>
<comment type="caution">
    <text evidence="1">The sequence shown here is derived from an EMBL/GenBank/DDBJ whole genome shotgun (WGS) entry which is preliminary data.</text>
</comment>
<gene>
    <name evidence="1" type="ORF">ROSEINA2194_01672</name>
</gene>
<proteinExistence type="predicted"/>